<dbReference type="Gene3D" id="3.40.50.720">
    <property type="entry name" value="NAD(P)-binding Rossmann-like Domain"/>
    <property type="match status" value="1"/>
</dbReference>
<dbReference type="InterPro" id="IPR046826">
    <property type="entry name" value="PDH_N"/>
</dbReference>
<evidence type="ECO:0000313" key="6">
    <source>
        <dbReference type="EMBL" id="UQS86018.1"/>
    </source>
</evidence>
<organism evidence="6 7">
    <name type="scientific">Nicoliella spurrieriana</name>
    <dbReference type="NCBI Taxonomy" id="2925830"/>
    <lineage>
        <taxon>Bacteria</taxon>
        <taxon>Bacillati</taxon>
        <taxon>Bacillota</taxon>
        <taxon>Bacilli</taxon>
        <taxon>Lactobacillales</taxon>
        <taxon>Lactobacillaceae</taxon>
        <taxon>Nicoliella</taxon>
    </lineage>
</organism>
<keyword evidence="6" id="KW-0614">Plasmid</keyword>
<evidence type="ECO:0000256" key="1">
    <source>
        <dbReference type="ARBA" id="ARBA00007964"/>
    </source>
</evidence>
<dbReference type="KEGG" id="lbe:MOO44_01480"/>
<comment type="pathway">
    <text evidence="3">Amino-acid biosynthesis.</text>
</comment>
<dbReference type="InterPro" id="IPR036291">
    <property type="entry name" value="NAD(P)-bd_dom_sf"/>
</dbReference>
<name>A0A976RQN6_9LACO</name>
<comment type="similarity">
    <text evidence="1">Belongs to the prephenate/arogenate dehydrogenase family.</text>
</comment>
<dbReference type="AlphaFoldDB" id="A0A976RQN6"/>
<evidence type="ECO:0000256" key="3">
    <source>
        <dbReference type="ARBA" id="ARBA00029440"/>
    </source>
</evidence>
<dbReference type="GO" id="GO:0004665">
    <property type="term" value="F:prephenate dehydrogenase (NADP+) activity"/>
    <property type="evidence" value="ECO:0007669"/>
    <property type="project" value="InterPro"/>
</dbReference>
<dbReference type="InterPro" id="IPR003099">
    <property type="entry name" value="Prephen_DH"/>
</dbReference>
<proteinExistence type="inferred from homology"/>
<dbReference type="PROSITE" id="PS51176">
    <property type="entry name" value="PDH_ADH"/>
    <property type="match status" value="1"/>
</dbReference>
<sequence>MESVFINGLGLIGSSIARIIKATRPDVIVMGNDINPQNTAFMVEHHLLDQQTSFEAGSQKADCIILATPVDIIINSLEALKYLKLKPNALVTDVGSSKRMILNAADDFINSGGTFLGGHPMAGSHLTGSANGSVNMLADHTYFLVNGNATKNQVNQFKALLGSGEFNFQLVTPDQHDQIVSAISYLPHAIAFTLMNTISPELKALNVDPSVPAGGLLDTTRIAMSDSKMWTSIMNSSGDDLIQQIELFEKNLKALKTAIKRHDNDAMKRSITMAQRARQEMEDAK</sequence>
<evidence type="ECO:0000313" key="7">
    <source>
        <dbReference type="Proteomes" id="UP000831181"/>
    </source>
</evidence>
<feature type="domain" description="Prephenate/arogenate dehydrogenase" evidence="5">
    <location>
        <begin position="2"/>
        <end position="285"/>
    </location>
</feature>
<dbReference type="GO" id="GO:0008977">
    <property type="term" value="F:prephenate dehydrogenase (NAD+) activity"/>
    <property type="evidence" value="ECO:0007669"/>
    <property type="project" value="InterPro"/>
</dbReference>
<dbReference type="Pfam" id="PF02153">
    <property type="entry name" value="PDH_N"/>
    <property type="match status" value="1"/>
</dbReference>
<dbReference type="PANTHER" id="PTHR21363">
    <property type="entry name" value="PREPHENATE DEHYDROGENASE"/>
    <property type="match status" value="1"/>
</dbReference>
<protein>
    <submittedName>
        <fullName evidence="6">Prephenate dehydrogenase</fullName>
    </submittedName>
</protein>
<feature type="coiled-coil region" evidence="4">
    <location>
        <begin position="245"/>
        <end position="284"/>
    </location>
</feature>
<dbReference type="RefSeq" id="WP_260115826.1">
    <property type="nucleotide sequence ID" value="NZ_CP093360.1"/>
</dbReference>
<dbReference type="Gene3D" id="1.10.3660.10">
    <property type="entry name" value="6-phosphogluconate dehydrogenase C-terminal like domain"/>
    <property type="match status" value="1"/>
</dbReference>
<dbReference type="InterPro" id="IPR008927">
    <property type="entry name" value="6-PGluconate_DH-like_C_sf"/>
</dbReference>
<gene>
    <name evidence="6" type="ORF">MOO44_01480</name>
</gene>
<dbReference type="InterPro" id="IPR046825">
    <property type="entry name" value="PDH_C"/>
</dbReference>
<keyword evidence="7" id="KW-1185">Reference proteome</keyword>
<evidence type="ECO:0000259" key="5">
    <source>
        <dbReference type="PROSITE" id="PS51176"/>
    </source>
</evidence>
<dbReference type="GO" id="GO:0070403">
    <property type="term" value="F:NAD+ binding"/>
    <property type="evidence" value="ECO:0007669"/>
    <property type="project" value="InterPro"/>
</dbReference>
<reference evidence="6" key="1">
    <citation type="journal article" date="2022" name="Int. J. Syst. Evol. Microbiol.">
        <title>Apilactobacillus apisilvae sp. nov., Nicolia spurrieriana gen. nov. sp. nov., Bombilactobacillus folatiphilus sp. nov. and Bombilactobacillus thymidiniphilus sp. nov., four new lactic acid bacterial isolates from stingless bees Tetragonula carbonaria and Austroplebeia australis.</title>
        <authorList>
            <person name="Oliphant S.A."/>
            <person name="Watson-Haigh N.S."/>
            <person name="Sumby K.M."/>
            <person name="Gardner J."/>
            <person name="Groom S."/>
            <person name="Jiranek V."/>
        </authorList>
    </citation>
    <scope>NUCLEOTIDE SEQUENCE</scope>
    <source>
        <strain evidence="6">SGEP1_A5</strain>
    </source>
</reference>
<keyword evidence="4" id="KW-0175">Coiled coil</keyword>
<evidence type="ECO:0000256" key="4">
    <source>
        <dbReference type="SAM" id="Coils"/>
    </source>
</evidence>
<evidence type="ECO:0000256" key="2">
    <source>
        <dbReference type="ARBA" id="ARBA00023002"/>
    </source>
</evidence>
<keyword evidence="2" id="KW-0560">Oxidoreductase</keyword>
<dbReference type="PANTHER" id="PTHR21363:SF0">
    <property type="entry name" value="PREPHENATE DEHYDROGENASE [NADP(+)]"/>
    <property type="match status" value="1"/>
</dbReference>
<dbReference type="GO" id="GO:0006571">
    <property type="term" value="P:tyrosine biosynthetic process"/>
    <property type="evidence" value="ECO:0007669"/>
    <property type="project" value="InterPro"/>
</dbReference>
<dbReference type="EMBL" id="CP093360">
    <property type="protein sequence ID" value="UQS86018.1"/>
    <property type="molecule type" value="Genomic_DNA"/>
</dbReference>
<dbReference type="Proteomes" id="UP000831181">
    <property type="component" value="Plasmid p1unnamed"/>
</dbReference>
<dbReference type="InterPro" id="IPR050812">
    <property type="entry name" value="Preph/Arog_dehydrog"/>
</dbReference>
<dbReference type="Pfam" id="PF20463">
    <property type="entry name" value="PDH_C"/>
    <property type="match status" value="1"/>
</dbReference>
<dbReference type="SUPFAM" id="SSF48179">
    <property type="entry name" value="6-phosphogluconate dehydrogenase C-terminal domain-like"/>
    <property type="match status" value="1"/>
</dbReference>
<dbReference type="SUPFAM" id="SSF51735">
    <property type="entry name" value="NAD(P)-binding Rossmann-fold domains"/>
    <property type="match status" value="1"/>
</dbReference>
<geneLocation type="plasmid" evidence="6 7">
    <name>p1unnamed</name>
</geneLocation>
<accession>A0A976RQN6</accession>